<dbReference type="FunFam" id="3.40.50.720:FF:000084">
    <property type="entry name" value="Short-chain dehydrogenase reductase"/>
    <property type="match status" value="1"/>
</dbReference>
<gene>
    <name evidence="3" type="ORF">ACHE_50410S</name>
</gene>
<dbReference type="KEGG" id="ache:ACHE_50410S"/>
<evidence type="ECO:0000256" key="1">
    <source>
        <dbReference type="ARBA" id="ARBA00006484"/>
    </source>
</evidence>
<evidence type="ECO:0000256" key="2">
    <source>
        <dbReference type="ARBA" id="ARBA00022857"/>
    </source>
</evidence>
<dbReference type="SUPFAM" id="SSF51735">
    <property type="entry name" value="NAD(P)-binding Rossmann-fold domains"/>
    <property type="match status" value="1"/>
</dbReference>
<dbReference type="PROSITE" id="PS00061">
    <property type="entry name" value="ADH_SHORT"/>
    <property type="match status" value="1"/>
</dbReference>
<dbReference type="Gene3D" id="3.40.50.720">
    <property type="entry name" value="NAD(P)-binding Rossmann-like Domain"/>
    <property type="match status" value="1"/>
</dbReference>
<comment type="similarity">
    <text evidence="1">Belongs to the short-chain dehydrogenases/reductases (SDR) family.</text>
</comment>
<proteinExistence type="inferred from homology"/>
<dbReference type="InterPro" id="IPR036291">
    <property type="entry name" value="NAD(P)-bd_dom_sf"/>
</dbReference>
<keyword evidence="4" id="KW-1185">Reference proteome</keyword>
<dbReference type="EMBL" id="AP024420">
    <property type="protein sequence ID" value="BCR89212.1"/>
    <property type="molecule type" value="Genomic_DNA"/>
</dbReference>
<evidence type="ECO:0000313" key="4">
    <source>
        <dbReference type="Proteomes" id="UP000637239"/>
    </source>
</evidence>
<keyword evidence="2" id="KW-0521">NADP</keyword>
<dbReference type="Proteomes" id="UP000637239">
    <property type="component" value="Chromosome 5"/>
</dbReference>
<dbReference type="InterPro" id="IPR020904">
    <property type="entry name" value="Sc_DH/Rdtase_CS"/>
</dbReference>
<dbReference type="CDD" id="cd05233">
    <property type="entry name" value="SDR_c"/>
    <property type="match status" value="1"/>
</dbReference>
<dbReference type="PRINTS" id="PR00080">
    <property type="entry name" value="SDRFAMILY"/>
</dbReference>
<dbReference type="GO" id="GO:0016616">
    <property type="term" value="F:oxidoreductase activity, acting on the CH-OH group of donors, NAD or NADP as acceptor"/>
    <property type="evidence" value="ECO:0007669"/>
    <property type="project" value="TreeGrafter"/>
</dbReference>
<dbReference type="PANTHER" id="PTHR42760">
    <property type="entry name" value="SHORT-CHAIN DEHYDROGENASES/REDUCTASES FAMILY MEMBER"/>
    <property type="match status" value="1"/>
</dbReference>
<dbReference type="GeneID" id="66983570"/>
<dbReference type="PRINTS" id="PR00081">
    <property type="entry name" value="GDHRDH"/>
</dbReference>
<reference evidence="3" key="1">
    <citation type="submission" date="2021-01" db="EMBL/GenBank/DDBJ databases">
        <authorList>
            <consortium name="Aspergillus chevalieri M1 genome sequencing consortium"/>
            <person name="Kazuki M."/>
            <person name="Futagami T."/>
        </authorList>
    </citation>
    <scope>NUCLEOTIDE SEQUENCE</scope>
    <source>
        <strain evidence="3">M1</strain>
    </source>
</reference>
<name>A0A7R7VR76_ASPCH</name>
<dbReference type="InterPro" id="IPR002347">
    <property type="entry name" value="SDR_fam"/>
</dbReference>
<dbReference type="RefSeq" id="XP_043137734.1">
    <property type="nucleotide sequence ID" value="XM_043280124.1"/>
</dbReference>
<dbReference type="GO" id="GO:0044550">
    <property type="term" value="P:secondary metabolite biosynthetic process"/>
    <property type="evidence" value="ECO:0007669"/>
    <property type="project" value="UniProtKB-ARBA"/>
</dbReference>
<accession>A0A7R7VR76</accession>
<organism evidence="3 4">
    <name type="scientific">Aspergillus chevalieri</name>
    <name type="common">Eurotium chevalieri</name>
    <dbReference type="NCBI Taxonomy" id="182096"/>
    <lineage>
        <taxon>Eukaryota</taxon>
        <taxon>Fungi</taxon>
        <taxon>Dikarya</taxon>
        <taxon>Ascomycota</taxon>
        <taxon>Pezizomycotina</taxon>
        <taxon>Eurotiomycetes</taxon>
        <taxon>Eurotiomycetidae</taxon>
        <taxon>Eurotiales</taxon>
        <taxon>Aspergillaceae</taxon>
        <taxon>Aspergillus</taxon>
        <taxon>Aspergillus subgen. Aspergillus</taxon>
    </lineage>
</organism>
<dbReference type="Pfam" id="PF13561">
    <property type="entry name" value="adh_short_C2"/>
    <property type="match status" value="1"/>
</dbReference>
<protein>
    <submittedName>
        <fullName evidence="3">Uncharacterized protein</fullName>
    </submittedName>
</protein>
<evidence type="ECO:0000313" key="3">
    <source>
        <dbReference type="EMBL" id="BCR89212.1"/>
    </source>
</evidence>
<dbReference type="AlphaFoldDB" id="A0A7R7VR76"/>
<sequence length="277" mass="29767">MTVLDGIAIVTGAGSGIGRECALGFAFAGAAGVVFADRNLHAAEEAAETSRRVANNTDPYHPMAIQVDVADRQSVEGMLSQTLETFGRVDYCVNAAGMAMRGPRSILDLMPDEFDQLYHVNVRGTTNCLQTIAKQMQNQDLRTVSTRNGPREIGRGVIVNLGSMHSHIAAKDIAHYTMSKHAVLGLTKSAALDLAPHGIRVNSVCPTWVDTPMIDAVEGSEQLRAMVNDVVPLGRIAQPDEVADVVLFLCSPQANYVTGSGWMIDGGLSYFREVGYF</sequence>
<reference evidence="3" key="2">
    <citation type="submission" date="2021-02" db="EMBL/GenBank/DDBJ databases">
        <title>Aspergillus chevalieri M1 genome sequence.</title>
        <authorList>
            <person name="Kadooka C."/>
            <person name="Mori K."/>
            <person name="Futagami T."/>
        </authorList>
    </citation>
    <scope>NUCLEOTIDE SEQUENCE</scope>
    <source>
        <strain evidence="3">M1</strain>
    </source>
</reference>